<keyword evidence="1" id="KW-0472">Membrane</keyword>
<accession>A0ABR6CID2</accession>
<feature type="transmembrane region" description="Helical" evidence="1">
    <location>
        <begin position="6"/>
        <end position="22"/>
    </location>
</feature>
<keyword evidence="3" id="KW-1185">Reference proteome</keyword>
<dbReference type="Proteomes" id="UP000626697">
    <property type="component" value="Unassembled WGS sequence"/>
</dbReference>
<keyword evidence="1" id="KW-0812">Transmembrane</keyword>
<name>A0ABR6CID2_9BACI</name>
<evidence type="ECO:0000256" key="1">
    <source>
        <dbReference type="SAM" id="Phobius"/>
    </source>
</evidence>
<dbReference type="EMBL" id="JACJHX010000001">
    <property type="protein sequence ID" value="MBA9024753.1"/>
    <property type="molecule type" value="Genomic_DNA"/>
</dbReference>
<sequence length="68" mass="7346">MIVMLSFSAVIVGIAGIVFASLKGEECKLKKDVFTLLGGFLAALLFFFGSIGITSDWFTEASIMYLCL</sequence>
<feature type="transmembrane region" description="Helical" evidence="1">
    <location>
        <begin position="34"/>
        <end position="54"/>
    </location>
</feature>
<protein>
    <submittedName>
        <fullName evidence="2">Uncharacterized protein</fullName>
    </submittedName>
</protein>
<evidence type="ECO:0000313" key="3">
    <source>
        <dbReference type="Proteomes" id="UP000626697"/>
    </source>
</evidence>
<organism evidence="2 3">
    <name type="scientific">Peribacillus huizhouensis</name>
    <dbReference type="NCBI Taxonomy" id="1501239"/>
    <lineage>
        <taxon>Bacteria</taxon>
        <taxon>Bacillati</taxon>
        <taxon>Bacillota</taxon>
        <taxon>Bacilli</taxon>
        <taxon>Bacillales</taxon>
        <taxon>Bacillaceae</taxon>
        <taxon>Peribacillus</taxon>
    </lineage>
</organism>
<comment type="caution">
    <text evidence="2">The sequence shown here is derived from an EMBL/GenBank/DDBJ whole genome shotgun (WGS) entry which is preliminary data.</text>
</comment>
<evidence type="ECO:0000313" key="2">
    <source>
        <dbReference type="EMBL" id="MBA9024753.1"/>
    </source>
</evidence>
<reference evidence="2 3" key="1">
    <citation type="submission" date="2020-08" db="EMBL/GenBank/DDBJ databases">
        <title>Genomic Encyclopedia of Type Strains, Phase IV (KMG-IV): sequencing the most valuable type-strain genomes for metagenomic binning, comparative biology and taxonomic classification.</title>
        <authorList>
            <person name="Goeker M."/>
        </authorList>
    </citation>
    <scope>NUCLEOTIDE SEQUENCE [LARGE SCALE GENOMIC DNA]</scope>
    <source>
        <strain evidence="2 3">DSM 105481</strain>
    </source>
</reference>
<gene>
    <name evidence="2" type="ORF">HNP81_000035</name>
</gene>
<proteinExistence type="predicted"/>
<keyword evidence="1" id="KW-1133">Transmembrane helix</keyword>